<sequence length="69" mass="7851">MEWPPPQTVQRSQGFLGLLGFYRKFIPNYASIAQPLAELVKKENFKWSTATQCSFGPNRSSNACFSKFC</sequence>
<dbReference type="AlphaFoldDB" id="A0A151SYC9"/>
<reference evidence="1 2" key="1">
    <citation type="journal article" date="2012" name="Nat. Biotechnol.">
        <title>Draft genome sequence of pigeonpea (Cajanus cajan), an orphan legume crop of resource-poor farmers.</title>
        <authorList>
            <person name="Varshney R.K."/>
            <person name="Chen W."/>
            <person name="Li Y."/>
            <person name="Bharti A.K."/>
            <person name="Saxena R.K."/>
            <person name="Schlueter J.A."/>
            <person name="Donoghue M.T."/>
            <person name="Azam S."/>
            <person name="Fan G."/>
            <person name="Whaley A.M."/>
            <person name="Farmer A.D."/>
            <person name="Sheridan J."/>
            <person name="Iwata A."/>
            <person name="Tuteja R."/>
            <person name="Penmetsa R.V."/>
            <person name="Wu W."/>
            <person name="Upadhyaya H.D."/>
            <person name="Yang S.P."/>
            <person name="Shah T."/>
            <person name="Saxena K.B."/>
            <person name="Michael T."/>
            <person name="McCombie W.R."/>
            <person name="Yang B."/>
            <person name="Zhang G."/>
            <person name="Yang H."/>
            <person name="Wang J."/>
            <person name="Spillane C."/>
            <person name="Cook D.R."/>
            <person name="May G.D."/>
            <person name="Xu X."/>
            <person name="Jackson S.A."/>
        </authorList>
    </citation>
    <scope>NUCLEOTIDE SEQUENCE [LARGE SCALE GENOMIC DNA]</scope>
    <source>
        <strain evidence="2">cv. Asha</strain>
    </source>
</reference>
<proteinExistence type="predicted"/>
<protein>
    <recommendedName>
        <fullName evidence="3">Reverse transcriptase/retrotransposon-derived protein RNase H-like domain-containing protein</fullName>
    </recommendedName>
</protein>
<evidence type="ECO:0008006" key="3">
    <source>
        <dbReference type="Google" id="ProtNLM"/>
    </source>
</evidence>
<dbReference type="PANTHER" id="PTHR33064">
    <property type="entry name" value="POL PROTEIN"/>
    <property type="match status" value="1"/>
</dbReference>
<accession>A0A151SYC9</accession>
<gene>
    <name evidence="1" type="ORF">KK1_015258</name>
</gene>
<dbReference type="InterPro" id="IPR043128">
    <property type="entry name" value="Rev_trsase/Diguanyl_cyclase"/>
</dbReference>
<dbReference type="Proteomes" id="UP000075243">
    <property type="component" value="Chromosome 10"/>
</dbReference>
<evidence type="ECO:0000313" key="1">
    <source>
        <dbReference type="EMBL" id="KYP59817.1"/>
    </source>
</evidence>
<keyword evidence="2" id="KW-1185">Reference proteome</keyword>
<dbReference type="PANTHER" id="PTHR33064:SF37">
    <property type="entry name" value="RIBONUCLEASE H"/>
    <property type="match status" value="1"/>
</dbReference>
<dbReference type="InterPro" id="IPR043502">
    <property type="entry name" value="DNA/RNA_pol_sf"/>
</dbReference>
<organism evidence="1 2">
    <name type="scientific">Cajanus cajan</name>
    <name type="common">Pigeon pea</name>
    <name type="synonym">Cajanus indicus</name>
    <dbReference type="NCBI Taxonomy" id="3821"/>
    <lineage>
        <taxon>Eukaryota</taxon>
        <taxon>Viridiplantae</taxon>
        <taxon>Streptophyta</taxon>
        <taxon>Embryophyta</taxon>
        <taxon>Tracheophyta</taxon>
        <taxon>Spermatophyta</taxon>
        <taxon>Magnoliopsida</taxon>
        <taxon>eudicotyledons</taxon>
        <taxon>Gunneridae</taxon>
        <taxon>Pentapetalae</taxon>
        <taxon>rosids</taxon>
        <taxon>fabids</taxon>
        <taxon>Fabales</taxon>
        <taxon>Fabaceae</taxon>
        <taxon>Papilionoideae</taxon>
        <taxon>50 kb inversion clade</taxon>
        <taxon>NPAAA clade</taxon>
        <taxon>indigoferoid/millettioid clade</taxon>
        <taxon>Phaseoleae</taxon>
        <taxon>Cajanus</taxon>
    </lineage>
</organism>
<dbReference type="Gene3D" id="3.30.70.270">
    <property type="match status" value="1"/>
</dbReference>
<evidence type="ECO:0000313" key="2">
    <source>
        <dbReference type="Proteomes" id="UP000075243"/>
    </source>
</evidence>
<dbReference type="EMBL" id="CM003612">
    <property type="protein sequence ID" value="KYP59817.1"/>
    <property type="molecule type" value="Genomic_DNA"/>
</dbReference>
<dbReference type="Gramene" id="C.cajan_14824.t">
    <property type="protein sequence ID" value="C.cajan_14824.t.cds1"/>
    <property type="gene ID" value="C.cajan_14824"/>
</dbReference>
<name>A0A151SYC9_CAJCA</name>
<dbReference type="SUPFAM" id="SSF56672">
    <property type="entry name" value="DNA/RNA polymerases"/>
    <property type="match status" value="1"/>
</dbReference>
<dbReference type="InterPro" id="IPR051320">
    <property type="entry name" value="Viral_Replic_Matur_Polypro"/>
</dbReference>
<dbReference type="STRING" id="3821.A0A151SYC9"/>